<evidence type="ECO:0000313" key="2">
    <source>
        <dbReference type="Proteomes" id="UP001165667"/>
    </source>
</evidence>
<dbReference type="Proteomes" id="UP001165667">
    <property type="component" value="Unassembled WGS sequence"/>
</dbReference>
<gene>
    <name evidence="1" type="ORF">M8523_23875</name>
</gene>
<keyword evidence="2" id="KW-1185">Reference proteome</keyword>
<dbReference type="EMBL" id="JAMOIM010000020">
    <property type="protein sequence ID" value="MCW6511050.1"/>
    <property type="molecule type" value="Genomic_DNA"/>
</dbReference>
<proteinExistence type="predicted"/>
<organism evidence="1 2">
    <name type="scientific">Lichenifustis flavocetrariae</name>
    <dbReference type="NCBI Taxonomy" id="2949735"/>
    <lineage>
        <taxon>Bacteria</taxon>
        <taxon>Pseudomonadati</taxon>
        <taxon>Pseudomonadota</taxon>
        <taxon>Alphaproteobacteria</taxon>
        <taxon>Hyphomicrobiales</taxon>
        <taxon>Lichenihabitantaceae</taxon>
        <taxon>Lichenifustis</taxon>
    </lineage>
</organism>
<dbReference type="RefSeq" id="WP_282587423.1">
    <property type="nucleotide sequence ID" value="NZ_JAMOIM010000020.1"/>
</dbReference>
<sequence>MIPGQRTITIDQDFQGGLTLSASGVKNGLLAAIELGLVTKSEATEILLLIREATQQLMDTMAQ</sequence>
<evidence type="ECO:0000313" key="1">
    <source>
        <dbReference type="EMBL" id="MCW6511050.1"/>
    </source>
</evidence>
<protein>
    <submittedName>
        <fullName evidence="1">Uncharacterized protein</fullName>
    </submittedName>
</protein>
<comment type="caution">
    <text evidence="1">The sequence shown here is derived from an EMBL/GenBank/DDBJ whole genome shotgun (WGS) entry which is preliminary data.</text>
</comment>
<reference evidence="1" key="1">
    <citation type="submission" date="2022-05" db="EMBL/GenBank/DDBJ databases">
        <authorList>
            <person name="Pankratov T."/>
        </authorList>
    </citation>
    <scope>NUCLEOTIDE SEQUENCE</scope>
    <source>
        <strain evidence="1">BP6-180914</strain>
    </source>
</reference>
<name>A0AA41Z657_9HYPH</name>
<accession>A0AA41Z657</accession>
<dbReference type="AlphaFoldDB" id="A0AA41Z657"/>